<dbReference type="EMBL" id="CM016554">
    <property type="protein sequence ID" value="TKW24774.1"/>
    <property type="molecule type" value="Genomic_DNA"/>
</dbReference>
<organism evidence="2 3">
    <name type="scientific">Setaria viridis</name>
    <name type="common">Green bristlegrass</name>
    <name type="synonym">Setaria italica subsp. viridis</name>
    <dbReference type="NCBI Taxonomy" id="4556"/>
    <lineage>
        <taxon>Eukaryota</taxon>
        <taxon>Viridiplantae</taxon>
        <taxon>Streptophyta</taxon>
        <taxon>Embryophyta</taxon>
        <taxon>Tracheophyta</taxon>
        <taxon>Spermatophyta</taxon>
        <taxon>Magnoliopsida</taxon>
        <taxon>Liliopsida</taxon>
        <taxon>Poales</taxon>
        <taxon>Poaceae</taxon>
        <taxon>PACMAD clade</taxon>
        <taxon>Panicoideae</taxon>
        <taxon>Panicodae</taxon>
        <taxon>Paniceae</taxon>
        <taxon>Cenchrinae</taxon>
        <taxon>Setaria</taxon>
    </lineage>
</organism>
<feature type="compositionally biased region" description="Polar residues" evidence="1">
    <location>
        <begin position="142"/>
        <end position="153"/>
    </location>
</feature>
<evidence type="ECO:0000313" key="2">
    <source>
        <dbReference type="EMBL" id="TKW24774.1"/>
    </source>
</evidence>
<evidence type="ECO:0000313" key="3">
    <source>
        <dbReference type="Proteomes" id="UP000298652"/>
    </source>
</evidence>
<feature type="region of interest" description="Disordered" evidence="1">
    <location>
        <begin position="1"/>
        <end position="39"/>
    </location>
</feature>
<reference evidence="2" key="1">
    <citation type="submission" date="2019-03" db="EMBL/GenBank/DDBJ databases">
        <title>WGS assembly of Setaria viridis.</title>
        <authorList>
            <person name="Huang P."/>
            <person name="Jenkins J."/>
            <person name="Grimwood J."/>
            <person name="Barry K."/>
            <person name="Healey A."/>
            <person name="Mamidi S."/>
            <person name="Sreedasyam A."/>
            <person name="Shu S."/>
            <person name="Feldman M."/>
            <person name="Wu J."/>
            <person name="Yu Y."/>
            <person name="Chen C."/>
            <person name="Johnson J."/>
            <person name="Rokhsar D."/>
            <person name="Baxter I."/>
            <person name="Schmutz J."/>
            <person name="Brutnell T."/>
            <person name="Kellogg E."/>
        </authorList>
    </citation>
    <scope>NUCLEOTIDE SEQUENCE [LARGE SCALE GENOMIC DNA]</scope>
</reference>
<protein>
    <submittedName>
        <fullName evidence="2">Uncharacterized protein</fullName>
    </submittedName>
</protein>
<dbReference type="Gramene" id="TKW24774">
    <property type="protein sequence ID" value="TKW24774"/>
    <property type="gene ID" value="SEVIR_3G071600v2"/>
</dbReference>
<name>A0A4U6V9H1_SETVI</name>
<accession>A0A4U6V9H1</accession>
<feature type="compositionally biased region" description="Gly residues" evidence="1">
    <location>
        <begin position="1"/>
        <end position="11"/>
    </location>
</feature>
<keyword evidence="3" id="KW-1185">Reference proteome</keyword>
<feature type="compositionally biased region" description="Pro residues" evidence="1">
    <location>
        <begin position="117"/>
        <end position="128"/>
    </location>
</feature>
<feature type="region of interest" description="Disordered" evidence="1">
    <location>
        <begin position="173"/>
        <end position="207"/>
    </location>
</feature>
<dbReference type="Proteomes" id="UP000298652">
    <property type="component" value="Chromosome 3"/>
</dbReference>
<feature type="region of interest" description="Disordered" evidence="1">
    <location>
        <begin position="117"/>
        <end position="153"/>
    </location>
</feature>
<feature type="region of interest" description="Disordered" evidence="1">
    <location>
        <begin position="224"/>
        <end position="271"/>
    </location>
</feature>
<gene>
    <name evidence="2" type="ORF">SEVIR_3G071600v2</name>
</gene>
<evidence type="ECO:0000256" key="1">
    <source>
        <dbReference type="SAM" id="MobiDB-lite"/>
    </source>
</evidence>
<feature type="compositionally biased region" description="Low complexity" evidence="1">
    <location>
        <begin position="173"/>
        <end position="187"/>
    </location>
</feature>
<feature type="compositionally biased region" description="Basic and acidic residues" evidence="1">
    <location>
        <begin position="224"/>
        <end position="239"/>
    </location>
</feature>
<dbReference type="AlphaFoldDB" id="A0A4U6V9H1"/>
<sequence length="271" mass="29331">MAVRGAHGGTGLAEVTGGYSAGSPPAHRRRPRNIFDKAPGPKPGSFCKYFWIQYLRKPPFSTCGGAKLASCPAAGARPRRVPSADGPAPPPPPERVAIDIPATAVTPPVVLILGGVPSPPWTSPPPARGPSSSVPRTRRASVPSSGRWSRTCGSRTCCWPRRRWWRQRWSGARPRSCSSSWCSSPACSRRRCSSSGKRRRSRRRRSFLKAGIRLATQLLRGRAEAGRAELDEQRPDAEGGQRPPMRTSRGRGRAARRNVGCGGRTADGGWR</sequence>
<feature type="compositionally biased region" description="Basic residues" evidence="1">
    <location>
        <begin position="188"/>
        <end position="207"/>
    </location>
</feature>
<feature type="region of interest" description="Disordered" evidence="1">
    <location>
        <begin position="76"/>
        <end position="97"/>
    </location>
</feature>
<proteinExistence type="predicted"/>
<feature type="compositionally biased region" description="Gly residues" evidence="1">
    <location>
        <begin position="260"/>
        <end position="271"/>
    </location>
</feature>